<evidence type="ECO:0000313" key="9">
    <source>
        <dbReference type="EMBL" id="BEI90785.1"/>
    </source>
</evidence>
<evidence type="ECO:0000256" key="3">
    <source>
        <dbReference type="ARBA" id="ARBA00022692"/>
    </source>
</evidence>
<dbReference type="InterPro" id="IPR004680">
    <property type="entry name" value="Cit_transptr-like_dom"/>
</dbReference>
<dbReference type="PROSITE" id="PS51382">
    <property type="entry name" value="SPX"/>
    <property type="match status" value="1"/>
</dbReference>
<keyword evidence="10" id="KW-1185">Reference proteome</keyword>
<dbReference type="AlphaFoldDB" id="A0AA48L255"/>
<feature type="transmembrane region" description="Helical" evidence="7">
    <location>
        <begin position="587"/>
        <end position="609"/>
    </location>
</feature>
<proteinExistence type="predicted"/>
<dbReference type="RefSeq" id="XP_060456050.1">
    <property type="nucleotide sequence ID" value="XM_060599348.1"/>
</dbReference>
<dbReference type="Proteomes" id="UP001233271">
    <property type="component" value="Chromosome 3"/>
</dbReference>
<dbReference type="GeneID" id="85494655"/>
<feature type="transmembrane region" description="Helical" evidence="7">
    <location>
        <begin position="854"/>
        <end position="875"/>
    </location>
</feature>
<evidence type="ECO:0000313" key="10">
    <source>
        <dbReference type="Proteomes" id="UP001233271"/>
    </source>
</evidence>
<keyword evidence="2" id="KW-0813">Transport</keyword>
<feature type="transmembrane region" description="Helical" evidence="7">
    <location>
        <begin position="717"/>
        <end position="733"/>
    </location>
</feature>
<evidence type="ECO:0000256" key="1">
    <source>
        <dbReference type="ARBA" id="ARBA00004141"/>
    </source>
</evidence>
<feature type="transmembrane region" description="Helical" evidence="7">
    <location>
        <begin position="809"/>
        <end position="834"/>
    </location>
</feature>
<feature type="transmembrane region" description="Helical" evidence="7">
    <location>
        <begin position="629"/>
        <end position="648"/>
    </location>
</feature>
<evidence type="ECO:0000256" key="6">
    <source>
        <dbReference type="SAM" id="MobiDB-lite"/>
    </source>
</evidence>
<organism evidence="9 10">
    <name type="scientific">Cutaneotrichosporon cavernicola</name>
    <dbReference type="NCBI Taxonomy" id="279322"/>
    <lineage>
        <taxon>Eukaryota</taxon>
        <taxon>Fungi</taxon>
        <taxon>Dikarya</taxon>
        <taxon>Basidiomycota</taxon>
        <taxon>Agaricomycotina</taxon>
        <taxon>Tremellomycetes</taxon>
        <taxon>Trichosporonales</taxon>
        <taxon>Trichosporonaceae</taxon>
        <taxon>Cutaneotrichosporon</taxon>
    </lineage>
</organism>
<feature type="domain" description="SPX" evidence="8">
    <location>
        <begin position="1"/>
        <end position="354"/>
    </location>
</feature>
<feature type="transmembrane region" description="Helical" evidence="7">
    <location>
        <begin position="491"/>
        <end position="522"/>
    </location>
</feature>
<accession>A0AA48L255</accession>
<name>A0AA48L255_9TREE</name>
<dbReference type="PANTHER" id="PTHR10283">
    <property type="entry name" value="SOLUTE CARRIER FAMILY 13 MEMBER"/>
    <property type="match status" value="1"/>
</dbReference>
<reference evidence="9" key="1">
    <citation type="journal article" date="2023" name="BMC Genomics">
        <title>Chromosome-level genome assemblies of Cutaneotrichosporon spp. (Trichosporonales, Basidiomycota) reveal imbalanced evolution between nucleotide sequences and chromosome synteny.</title>
        <authorList>
            <person name="Kobayashi Y."/>
            <person name="Kayamori A."/>
            <person name="Aoki K."/>
            <person name="Shiwa Y."/>
            <person name="Matsutani M."/>
            <person name="Fujita N."/>
            <person name="Sugita T."/>
            <person name="Iwasaki W."/>
            <person name="Tanaka N."/>
            <person name="Takashima M."/>
        </authorList>
    </citation>
    <scope>NUCLEOTIDE SEQUENCE</scope>
    <source>
        <strain evidence="9">HIS019</strain>
    </source>
</reference>
<evidence type="ECO:0000259" key="8">
    <source>
        <dbReference type="PROSITE" id="PS51382"/>
    </source>
</evidence>
<evidence type="ECO:0000256" key="5">
    <source>
        <dbReference type="ARBA" id="ARBA00023136"/>
    </source>
</evidence>
<comment type="subcellular location">
    <subcellularLocation>
        <location evidence="1">Membrane</location>
        <topology evidence="1">Multi-pass membrane protein</topology>
    </subcellularLocation>
</comment>
<dbReference type="GO" id="GO:0005886">
    <property type="term" value="C:plasma membrane"/>
    <property type="evidence" value="ECO:0007669"/>
    <property type="project" value="TreeGrafter"/>
</dbReference>
<feature type="transmembrane region" description="Helical" evidence="7">
    <location>
        <begin position="463"/>
        <end position="479"/>
    </location>
</feature>
<dbReference type="EMBL" id="AP028214">
    <property type="protein sequence ID" value="BEI90785.1"/>
    <property type="molecule type" value="Genomic_DNA"/>
</dbReference>
<dbReference type="Pfam" id="PF03600">
    <property type="entry name" value="CitMHS"/>
    <property type="match status" value="1"/>
</dbReference>
<keyword evidence="4 7" id="KW-1133">Transmembrane helix</keyword>
<gene>
    <name evidence="9" type="primary">PHO91</name>
    <name evidence="9" type="ORF">CcaverHIS019_0308550</name>
</gene>
<feature type="region of interest" description="Disordered" evidence="6">
    <location>
        <begin position="134"/>
        <end position="245"/>
    </location>
</feature>
<keyword evidence="3 7" id="KW-0812">Transmembrane</keyword>
<dbReference type="GO" id="GO:0006797">
    <property type="term" value="P:polyphosphate metabolic process"/>
    <property type="evidence" value="ECO:0007669"/>
    <property type="project" value="TreeGrafter"/>
</dbReference>
<sequence length="924" mass="103197">MKFGTLLELNSNVEWWDHYVDYAALKKLFPSVPLDPTYLATQQHAESGSLLPTHRSGTTKWASPEQFKVALDHERTKVDKFYETKLADLRKSTGILQGEVDSIEQRELMVDLDEVIHEEDEWDEEDADERANLLSDLPLPGSIGAPRKRGSIFGKLPSFPRRSSVTSDSADIIQSSLPAEVRSSKSRQRSRSLVLTGSSTEDDPLASQPPLSPRAKRRSRTMSDYSSAEDHFERRGSMSSISSGGGLWRTSSRRVHKLGLQPMDPSSYPEWLRDELAKASDVESANIKHVYYVWRGNTDYATVLRIGMKKRISALWLDLYALKQYVDLNFTAFQKILKKYDKNTNSKLKKAYMSDEVLKTYPWTDAAKADLDLLLNQVLFLYRRVVVAGDEELAKEQLRAQLRERIVVDRETVWSQMVGDRRKGIFRSVEPETELPAFEETKRAIRTPCGRIPVPKWLLKKKFIIFLIAVLSMVGIILAHPMDRVEESNCLALLVFCTILWATEAIPLFVTSFTVPILVVILGVLRSDEDDSRLPANDATKFIFSVMFSPTIMLLIGGFTIAAGLSRTRLDHMAASRILSSAGSNPSFVLLVLMFVATFASMWISNVAAPTLCYALVRPILDELPPKSVFSKCLILAIALASNIGGMASPISSPQNLIALGSMVPELTWIEWFAISLPVGITSVVAIWAFLHYDYRWESDLRIPKMRKNTDSLSRKHYFVLFFTVFTIALWCIEKNIESFIGDMGIIAIIPVIAFFGSGILRKEDFHDFQWPIVFLAMGGIALGKAVLSSGLLESMDKFLLKLVQGMGLYSILVVFCSISLVVATFISHTIAAVLLVPIAERIGNSMADPHPRLLIMATALICSAGMGLPVSGFPNMTAITQENKLGHRFINANDFLRNGIPASILATFVICTIGYAIMRALDL</sequence>
<protein>
    <recommendedName>
        <fullName evidence="8">SPX domain-containing protein</fullName>
    </recommendedName>
</protein>
<feature type="transmembrane region" description="Helical" evidence="7">
    <location>
        <begin position="669"/>
        <end position="691"/>
    </location>
</feature>
<evidence type="ECO:0000256" key="7">
    <source>
        <dbReference type="SAM" id="Phobius"/>
    </source>
</evidence>
<feature type="compositionally biased region" description="Polar residues" evidence="6">
    <location>
        <begin position="161"/>
        <end position="177"/>
    </location>
</feature>
<dbReference type="PANTHER" id="PTHR10283:SF92">
    <property type="entry name" value="LOW-AFFINITY PHOSPHATE TRANSPORTER PHO91"/>
    <property type="match status" value="1"/>
</dbReference>
<dbReference type="GO" id="GO:0005315">
    <property type="term" value="F:phosphate transmembrane transporter activity"/>
    <property type="evidence" value="ECO:0007669"/>
    <property type="project" value="TreeGrafter"/>
</dbReference>
<keyword evidence="5 7" id="KW-0472">Membrane</keyword>
<dbReference type="CDD" id="cd01115">
    <property type="entry name" value="SLC13_permease"/>
    <property type="match status" value="1"/>
</dbReference>
<dbReference type="GO" id="GO:0006817">
    <property type="term" value="P:phosphate ion transport"/>
    <property type="evidence" value="ECO:0007669"/>
    <property type="project" value="TreeGrafter"/>
</dbReference>
<dbReference type="KEGG" id="ccac:CcaHIS019_0308550"/>
<feature type="transmembrane region" description="Helical" evidence="7">
    <location>
        <begin position="896"/>
        <end position="919"/>
    </location>
</feature>
<feature type="transmembrane region" description="Helical" evidence="7">
    <location>
        <begin position="542"/>
        <end position="566"/>
    </location>
</feature>
<feature type="transmembrane region" description="Helical" evidence="7">
    <location>
        <begin position="769"/>
        <end position="788"/>
    </location>
</feature>
<dbReference type="InterPro" id="IPR004331">
    <property type="entry name" value="SPX_dom"/>
</dbReference>
<evidence type="ECO:0000256" key="4">
    <source>
        <dbReference type="ARBA" id="ARBA00022989"/>
    </source>
</evidence>
<dbReference type="Pfam" id="PF03105">
    <property type="entry name" value="SPX"/>
    <property type="match status" value="1"/>
</dbReference>
<feature type="transmembrane region" description="Helical" evidence="7">
    <location>
        <begin position="740"/>
        <end position="757"/>
    </location>
</feature>
<evidence type="ECO:0000256" key="2">
    <source>
        <dbReference type="ARBA" id="ARBA00022448"/>
    </source>
</evidence>